<name>A0AAD5VWM4_9AGAR</name>
<organism evidence="4 5">
    <name type="scientific">Leucocoprinus birnbaumii</name>
    <dbReference type="NCBI Taxonomy" id="56174"/>
    <lineage>
        <taxon>Eukaryota</taxon>
        <taxon>Fungi</taxon>
        <taxon>Dikarya</taxon>
        <taxon>Basidiomycota</taxon>
        <taxon>Agaricomycotina</taxon>
        <taxon>Agaricomycetes</taxon>
        <taxon>Agaricomycetidae</taxon>
        <taxon>Agaricales</taxon>
        <taxon>Agaricineae</taxon>
        <taxon>Agaricaceae</taxon>
        <taxon>Leucocoprinus</taxon>
    </lineage>
</organism>
<dbReference type="CDD" id="cd22191">
    <property type="entry name" value="DPBB_RlpA_EXP_N-like"/>
    <property type="match status" value="1"/>
</dbReference>
<dbReference type="EMBL" id="JANIEX010000163">
    <property type="protein sequence ID" value="KAJ3571961.1"/>
    <property type="molecule type" value="Genomic_DNA"/>
</dbReference>
<feature type="region of interest" description="Disordered" evidence="2">
    <location>
        <begin position="133"/>
        <end position="261"/>
    </location>
</feature>
<evidence type="ECO:0008006" key="6">
    <source>
        <dbReference type="Google" id="ProtNLM"/>
    </source>
</evidence>
<sequence>MSGVPFSKLGFAVILGLALSVNAAPKSGDVTYYDPRGVMSKTGVGACGVELDKTMKIAALAAAYFDSYPGANPANPNTNPLCGKKVKVMVGGKSTQVTILDRCADCPAAFNIDLAEAAFQELLDPSVGRTQGTWDFINPSDDIGMDSDGGAASGQPNSTQGDTPVPTGTSGQDPPVPPAQPTDGDPPTPTDVQGLPEAPTPTDESRPTQTIGQGFPGATRVPGEEGPAMSTDVGQIPPRAYVPNLTQRHPLRPSAPTKRSTEYIPRRVSRIMRGLLDSGRELGSDEKVSRDYRPKRLSRIMRGVVLERDD</sequence>
<evidence type="ECO:0000313" key="4">
    <source>
        <dbReference type="EMBL" id="KAJ3571961.1"/>
    </source>
</evidence>
<dbReference type="PANTHER" id="PTHR31836:SF28">
    <property type="entry name" value="SRCR DOMAIN-CONTAINING PROTEIN-RELATED"/>
    <property type="match status" value="1"/>
</dbReference>
<gene>
    <name evidence="4" type="ORF">NP233_g3401</name>
</gene>
<dbReference type="Gene3D" id="2.40.40.10">
    <property type="entry name" value="RlpA-like domain"/>
    <property type="match status" value="1"/>
</dbReference>
<comment type="caution">
    <text evidence="4">The sequence shown here is derived from an EMBL/GenBank/DDBJ whole genome shotgun (WGS) entry which is preliminary data.</text>
</comment>
<dbReference type="InterPro" id="IPR036908">
    <property type="entry name" value="RlpA-like_sf"/>
</dbReference>
<feature type="compositionally biased region" description="Polar residues" evidence="2">
    <location>
        <begin position="154"/>
        <end position="170"/>
    </location>
</feature>
<keyword evidence="1 3" id="KW-0732">Signal</keyword>
<dbReference type="SUPFAM" id="SSF50685">
    <property type="entry name" value="Barwin-like endoglucanases"/>
    <property type="match status" value="1"/>
</dbReference>
<feature type="signal peptide" evidence="3">
    <location>
        <begin position="1"/>
        <end position="23"/>
    </location>
</feature>
<accession>A0AAD5VWM4</accession>
<dbReference type="Proteomes" id="UP001213000">
    <property type="component" value="Unassembled WGS sequence"/>
</dbReference>
<proteinExistence type="predicted"/>
<dbReference type="InterPro" id="IPR051477">
    <property type="entry name" value="Expansin_CellWall"/>
</dbReference>
<feature type="chain" id="PRO_5042151643" description="RlpA-like protein double-psi beta-barrel domain-containing protein" evidence="3">
    <location>
        <begin position="24"/>
        <end position="310"/>
    </location>
</feature>
<evidence type="ECO:0000256" key="2">
    <source>
        <dbReference type="SAM" id="MobiDB-lite"/>
    </source>
</evidence>
<keyword evidence="5" id="KW-1185">Reference proteome</keyword>
<protein>
    <recommendedName>
        <fullName evidence="6">RlpA-like protein double-psi beta-barrel domain-containing protein</fullName>
    </recommendedName>
</protein>
<dbReference type="PANTHER" id="PTHR31836">
    <property type="match status" value="1"/>
</dbReference>
<dbReference type="AlphaFoldDB" id="A0AAD5VWM4"/>
<reference evidence="4" key="1">
    <citation type="submission" date="2022-07" db="EMBL/GenBank/DDBJ databases">
        <title>Genome Sequence of Leucocoprinus birnbaumii.</title>
        <authorList>
            <person name="Buettner E."/>
        </authorList>
    </citation>
    <scope>NUCLEOTIDE SEQUENCE</scope>
    <source>
        <strain evidence="4">VT141</strain>
    </source>
</reference>
<feature type="compositionally biased region" description="Pro residues" evidence="2">
    <location>
        <begin position="174"/>
        <end position="189"/>
    </location>
</feature>
<evidence type="ECO:0000256" key="3">
    <source>
        <dbReference type="SAM" id="SignalP"/>
    </source>
</evidence>
<evidence type="ECO:0000256" key="1">
    <source>
        <dbReference type="ARBA" id="ARBA00022729"/>
    </source>
</evidence>
<evidence type="ECO:0000313" key="5">
    <source>
        <dbReference type="Proteomes" id="UP001213000"/>
    </source>
</evidence>